<dbReference type="PROSITE" id="PS50889">
    <property type="entry name" value="S4"/>
    <property type="match status" value="1"/>
</dbReference>
<evidence type="ECO:0000313" key="3">
    <source>
        <dbReference type="Proteomes" id="UP000237000"/>
    </source>
</evidence>
<dbReference type="AlphaFoldDB" id="A0A2P5CPS7"/>
<dbReference type="STRING" id="63057.A0A2P5CPS7"/>
<organism evidence="2 3">
    <name type="scientific">Trema orientale</name>
    <name type="common">Charcoal tree</name>
    <name type="synonym">Celtis orientalis</name>
    <dbReference type="NCBI Taxonomy" id="63057"/>
    <lineage>
        <taxon>Eukaryota</taxon>
        <taxon>Viridiplantae</taxon>
        <taxon>Streptophyta</taxon>
        <taxon>Embryophyta</taxon>
        <taxon>Tracheophyta</taxon>
        <taxon>Spermatophyta</taxon>
        <taxon>Magnoliopsida</taxon>
        <taxon>eudicotyledons</taxon>
        <taxon>Gunneridae</taxon>
        <taxon>Pentapetalae</taxon>
        <taxon>rosids</taxon>
        <taxon>fabids</taxon>
        <taxon>Rosales</taxon>
        <taxon>Cannabaceae</taxon>
        <taxon>Trema</taxon>
    </lineage>
</organism>
<accession>A0A2P5CPS7</accession>
<dbReference type="Proteomes" id="UP000237000">
    <property type="component" value="Unassembled WGS sequence"/>
</dbReference>
<proteinExistence type="predicted"/>
<gene>
    <name evidence="2" type="ORF">TorRG33x02_277330</name>
</gene>
<protein>
    <recommendedName>
        <fullName evidence="4">RNA-binding S4 domain-containing protein</fullName>
    </recommendedName>
</protein>
<evidence type="ECO:0000256" key="1">
    <source>
        <dbReference type="PROSITE-ProRule" id="PRU00182"/>
    </source>
</evidence>
<reference evidence="3" key="1">
    <citation type="submission" date="2016-06" db="EMBL/GenBank/DDBJ databases">
        <title>Parallel loss of symbiosis genes in relatives of nitrogen-fixing non-legume Parasponia.</title>
        <authorList>
            <person name="Van Velzen R."/>
            <person name="Holmer R."/>
            <person name="Bu F."/>
            <person name="Rutten L."/>
            <person name="Van Zeijl A."/>
            <person name="Liu W."/>
            <person name="Santuari L."/>
            <person name="Cao Q."/>
            <person name="Sharma T."/>
            <person name="Shen D."/>
            <person name="Roswanjaya Y."/>
            <person name="Wardhani T."/>
            <person name="Kalhor M.S."/>
            <person name="Jansen J."/>
            <person name="Van den Hoogen J."/>
            <person name="Gungor B."/>
            <person name="Hartog M."/>
            <person name="Hontelez J."/>
            <person name="Verver J."/>
            <person name="Yang W.-C."/>
            <person name="Schijlen E."/>
            <person name="Repin R."/>
            <person name="Schilthuizen M."/>
            <person name="Schranz E."/>
            <person name="Heidstra R."/>
            <person name="Miyata K."/>
            <person name="Fedorova E."/>
            <person name="Kohlen W."/>
            <person name="Bisseling T."/>
            <person name="Smit S."/>
            <person name="Geurts R."/>
        </authorList>
    </citation>
    <scope>NUCLEOTIDE SEQUENCE [LARGE SCALE GENOMIC DNA]</scope>
    <source>
        <strain evidence="3">cv. RG33-2</strain>
    </source>
</reference>
<dbReference type="GO" id="GO:0003723">
    <property type="term" value="F:RNA binding"/>
    <property type="evidence" value="ECO:0007669"/>
    <property type="project" value="UniProtKB-KW"/>
</dbReference>
<evidence type="ECO:0000313" key="2">
    <source>
        <dbReference type="EMBL" id="PON63050.1"/>
    </source>
</evidence>
<sequence>MSNPWEGGAQDLTFGIPWPDLNDGLFYNDVVRPSDSDLALIQFYSNKYKNSAPLRGWLQRIQNGQITVDGGVVRDPNTILRIGSELVYHRLPWKEPDAPHLLKILYEDDDMVSSYF</sequence>
<keyword evidence="1" id="KW-0694">RNA-binding</keyword>
<keyword evidence="3" id="KW-1185">Reference proteome</keyword>
<name>A0A2P5CPS7_TREOI</name>
<comment type="caution">
    <text evidence="2">The sequence shown here is derived from an EMBL/GenBank/DDBJ whole genome shotgun (WGS) entry which is preliminary data.</text>
</comment>
<dbReference type="OrthoDB" id="428658at2759"/>
<dbReference type="EMBL" id="JXTC01000341">
    <property type="protein sequence ID" value="PON63050.1"/>
    <property type="molecule type" value="Genomic_DNA"/>
</dbReference>
<dbReference type="InParanoid" id="A0A2P5CPS7"/>
<evidence type="ECO:0008006" key="4">
    <source>
        <dbReference type="Google" id="ProtNLM"/>
    </source>
</evidence>